<organism evidence="2 3">
    <name type="scientific">Eumeta variegata</name>
    <name type="common">Bagworm moth</name>
    <name type="synonym">Eumeta japonica</name>
    <dbReference type="NCBI Taxonomy" id="151549"/>
    <lineage>
        <taxon>Eukaryota</taxon>
        <taxon>Metazoa</taxon>
        <taxon>Ecdysozoa</taxon>
        <taxon>Arthropoda</taxon>
        <taxon>Hexapoda</taxon>
        <taxon>Insecta</taxon>
        <taxon>Pterygota</taxon>
        <taxon>Neoptera</taxon>
        <taxon>Endopterygota</taxon>
        <taxon>Lepidoptera</taxon>
        <taxon>Glossata</taxon>
        <taxon>Ditrysia</taxon>
        <taxon>Tineoidea</taxon>
        <taxon>Psychidae</taxon>
        <taxon>Oiketicinae</taxon>
        <taxon>Eumeta</taxon>
    </lineage>
</organism>
<gene>
    <name evidence="2" type="ORF">EVAR_21367_1</name>
</gene>
<keyword evidence="3" id="KW-1185">Reference proteome</keyword>
<dbReference type="EMBL" id="BGZK01001172">
    <property type="protein sequence ID" value="GBP73411.1"/>
    <property type="molecule type" value="Genomic_DNA"/>
</dbReference>
<name>A0A4C1YAS0_EUMVA</name>
<comment type="caution">
    <text evidence="2">The sequence shown here is derived from an EMBL/GenBank/DDBJ whole genome shotgun (WGS) entry which is preliminary data.</text>
</comment>
<evidence type="ECO:0000313" key="3">
    <source>
        <dbReference type="Proteomes" id="UP000299102"/>
    </source>
</evidence>
<evidence type="ECO:0000256" key="1">
    <source>
        <dbReference type="SAM" id="MobiDB-lite"/>
    </source>
</evidence>
<feature type="compositionally biased region" description="Low complexity" evidence="1">
    <location>
        <begin position="88"/>
        <end position="102"/>
    </location>
</feature>
<feature type="region of interest" description="Disordered" evidence="1">
    <location>
        <begin position="78"/>
        <end position="103"/>
    </location>
</feature>
<dbReference type="AlphaFoldDB" id="A0A4C1YAS0"/>
<dbReference type="Proteomes" id="UP000299102">
    <property type="component" value="Unassembled WGS sequence"/>
</dbReference>
<evidence type="ECO:0000313" key="2">
    <source>
        <dbReference type="EMBL" id="GBP73411.1"/>
    </source>
</evidence>
<protein>
    <submittedName>
        <fullName evidence="2">Uncharacterized protein</fullName>
    </submittedName>
</protein>
<accession>A0A4C1YAS0</accession>
<reference evidence="2 3" key="1">
    <citation type="journal article" date="2019" name="Commun. Biol.">
        <title>The bagworm genome reveals a unique fibroin gene that provides high tensile strength.</title>
        <authorList>
            <person name="Kono N."/>
            <person name="Nakamura H."/>
            <person name="Ohtoshi R."/>
            <person name="Tomita M."/>
            <person name="Numata K."/>
            <person name="Arakawa K."/>
        </authorList>
    </citation>
    <scope>NUCLEOTIDE SEQUENCE [LARGE SCALE GENOMIC DNA]</scope>
</reference>
<proteinExistence type="predicted"/>
<sequence>MCNGRTSVAFGRYVDSMTSRKCRRGRARRRILKIKFLLNFRIRLPAAKHTFYEIETLIGSPSGGRSYARRPELHNELLTTRRPSMGYRAPSTGAAPARGARAAHSDRTVPVLWTARVASEA</sequence>